<sequence length="368" mass="41193">MHPIWERADGRRLLLNPHLGTAKEFKALSEVNHSFRHHLFEAKRSTRVTNERQLAILSQRFPRVRCVTLDRLNLSGRDLGADLPQGVREVALTDCHSNDARWAESLRTVSLQRLTFSGLGLYRSSVCAEVIEHLRHVGTLRHLEFRMSVHNHDVSIMRSWMEGIARLSSLQTLALPTGNYYSGYSEWQPVCAGVPQLQYLIVPANNADVDCPEHLLTLMGFSQLRALDLSKTTPSKQVLEAIAQLPRLQALSVRVDSKASAHKILTRCTSLEVLHLNMHDIGTFSDADELIRSLASLPNLRDLVVGGQIFGPDEVRALRDIRSLRSLSVRIDESCMDDPELAQQLNGYLNSGRRAGHPMDLSGIVPLG</sequence>
<dbReference type="Gene3D" id="3.80.10.10">
    <property type="entry name" value="Ribonuclease Inhibitor"/>
    <property type="match status" value="1"/>
</dbReference>
<evidence type="ECO:0000313" key="1">
    <source>
        <dbReference type="EMBL" id="VVE47454.1"/>
    </source>
</evidence>
<dbReference type="SUPFAM" id="SSF52047">
    <property type="entry name" value="RNI-like"/>
    <property type="match status" value="1"/>
</dbReference>
<evidence type="ECO:0000313" key="2">
    <source>
        <dbReference type="Proteomes" id="UP000333828"/>
    </source>
</evidence>
<evidence type="ECO:0008006" key="3">
    <source>
        <dbReference type="Google" id="ProtNLM"/>
    </source>
</evidence>
<keyword evidence="2" id="KW-1185">Reference proteome</keyword>
<reference evidence="1 2" key="1">
    <citation type="submission" date="2019-08" db="EMBL/GenBank/DDBJ databases">
        <authorList>
            <person name="Peeters C."/>
        </authorList>
    </citation>
    <scope>NUCLEOTIDE SEQUENCE [LARGE SCALE GENOMIC DNA]</scope>
    <source>
        <strain evidence="1 2">LMG 31115</strain>
    </source>
</reference>
<dbReference type="RefSeq" id="WP_150685943.1">
    <property type="nucleotide sequence ID" value="NZ_CABPSI010000005.1"/>
</dbReference>
<organism evidence="1 2">
    <name type="scientific">Pandoraea iniqua</name>
    <dbReference type="NCBI Taxonomy" id="2508288"/>
    <lineage>
        <taxon>Bacteria</taxon>
        <taxon>Pseudomonadati</taxon>
        <taxon>Pseudomonadota</taxon>
        <taxon>Betaproteobacteria</taxon>
        <taxon>Burkholderiales</taxon>
        <taxon>Burkholderiaceae</taxon>
        <taxon>Pandoraea</taxon>
    </lineage>
</organism>
<proteinExistence type="predicted"/>
<protein>
    <recommendedName>
        <fullName evidence="3">Leucine Rich repeats (2 copies)</fullName>
    </recommendedName>
</protein>
<dbReference type="EMBL" id="CABPSI010000005">
    <property type="protein sequence ID" value="VVE47454.1"/>
    <property type="molecule type" value="Genomic_DNA"/>
</dbReference>
<dbReference type="AlphaFoldDB" id="A0A5E4YFG3"/>
<name>A0A5E4YFG3_9BURK</name>
<dbReference type="InterPro" id="IPR032675">
    <property type="entry name" value="LRR_dom_sf"/>
</dbReference>
<gene>
    <name evidence="1" type="ORF">PIN31115_04466</name>
</gene>
<dbReference type="Proteomes" id="UP000333828">
    <property type="component" value="Unassembled WGS sequence"/>
</dbReference>
<accession>A0A5E4YFG3</accession>